<dbReference type="InterPro" id="IPR055987">
    <property type="entry name" value="DUF7565"/>
</dbReference>
<dbReference type="EMBL" id="CAJEWN010000010">
    <property type="protein sequence ID" value="CAD2130932.1"/>
    <property type="molecule type" value="Genomic_DNA"/>
</dbReference>
<dbReference type="Pfam" id="PF24446">
    <property type="entry name" value="DUF7565"/>
    <property type="match status" value="1"/>
</dbReference>
<dbReference type="SMART" id="SM00355">
    <property type="entry name" value="ZnF_C2H2"/>
    <property type="match status" value="2"/>
</dbReference>
<evidence type="ECO:0000313" key="3">
    <source>
        <dbReference type="Proteomes" id="UP000580250"/>
    </source>
</evidence>
<feature type="domain" description="C2H2-type" evidence="1">
    <location>
        <begin position="5"/>
        <end position="26"/>
    </location>
</feature>
<dbReference type="InterPro" id="IPR013087">
    <property type="entry name" value="Znf_C2H2_type"/>
</dbReference>
<reference evidence="2 3" key="1">
    <citation type="submission" date="2020-08" db="EMBL/GenBank/DDBJ databases">
        <authorList>
            <person name="Koutsovoulos G."/>
            <person name="Danchin GJ E."/>
        </authorList>
    </citation>
    <scope>NUCLEOTIDE SEQUENCE [LARGE SCALE GENOMIC DNA]</scope>
</reference>
<evidence type="ECO:0000313" key="2">
    <source>
        <dbReference type="EMBL" id="CAD2130932.1"/>
    </source>
</evidence>
<evidence type="ECO:0000259" key="1">
    <source>
        <dbReference type="PROSITE" id="PS00028"/>
    </source>
</evidence>
<organism evidence="2 3">
    <name type="scientific">Meloidogyne enterolobii</name>
    <name type="common">Root-knot nematode worm</name>
    <name type="synonym">Meloidogyne mayaguensis</name>
    <dbReference type="NCBI Taxonomy" id="390850"/>
    <lineage>
        <taxon>Eukaryota</taxon>
        <taxon>Metazoa</taxon>
        <taxon>Ecdysozoa</taxon>
        <taxon>Nematoda</taxon>
        <taxon>Chromadorea</taxon>
        <taxon>Rhabditida</taxon>
        <taxon>Tylenchina</taxon>
        <taxon>Tylenchomorpha</taxon>
        <taxon>Tylenchoidea</taxon>
        <taxon>Meloidogynidae</taxon>
        <taxon>Meloidogyninae</taxon>
        <taxon>Meloidogyne</taxon>
    </lineage>
</organism>
<dbReference type="Gene3D" id="3.30.160.60">
    <property type="entry name" value="Classic Zinc Finger"/>
    <property type="match status" value="1"/>
</dbReference>
<proteinExistence type="predicted"/>
<protein>
    <recommendedName>
        <fullName evidence="1">C2H2-type domain-containing protein</fullName>
    </recommendedName>
</protein>
<sequence length="103" mass="12072">MSAKCCVCTDEFSGIDDLEAHISADHYNCLPFECEKCKFAKFPTEFAIKRHYEEDHGLVEYFIRYRVSREIYEKKQKIRECLERCLRVSDGGSGQVGLARLFY</sequence>
<gene>
    <name evidence="2" type="ORF">MENT_LOCUS3110</name>
</gene>
<name>A0A6V7TQP8_MELEN</name>
<dbReference type="OrthoDB" id="5773536at2759"/>
<comment type="caution">
    <text evidence="2">The sequence shown here is derived from an EMBL/GenBank/DDBJ whole genome shotgun (WGS) entry which is preliminary data.</text>
</comment>
<accession>A0A6V7TQP8</accession>
<dbReference type="PROSITE" id="PS00028">
    <property type="entry name" value="ZINC_FINGER_C2H2_1"/>
    <property type="match status" value="1"/>
</dbReference>
<dbReference type="Proteomes" id="UP000580250">
    <property type="component" value="Unassembled WGS sequence"/>
</dbReference>
<dbReference type="AlphaFoldDB" id="A0A6V7TQP8"/>